<comment type="caution">
    <text evidence="1">The sequence shown here is derived from an EMBL/GenBank/DDBJ whole genome shotgun (WGS) entry which is preliminary data.</text>
</comment>
<accession>A0ACB0YHT7</accession>
<sequence>MPTNWNGNNEINDQTRINLFSTVTGSVSEFVNKAFLKSAKIDENEELLEEEDK</sequence>
<reference evidence="1" key="1">
    <citation type="submission" date="2023-11" db="EMBL/GenBank/DDBJ databases">
        <authorList>
            <person name="Poullet M."/>
        </authorList>
    </citation>
    <scope>NUCLEOTIDE SEQUENCE</scope>
    <source>
        <strain evidence="1">E1834</strain>
    </source>
</reference>
<evidence type="ECO:0000313" key="1">
    <source>
        <dbReference type="EMBL" id="CAK5046948.1"/>
    </source>
</evidence>
<dbReference type="EMBL" id="CAVMJV010000012">
    <property type="protein sequence ID" value="CAK5046948.1"/>
    <property type="molecule type" value="Genomic_DNA"/>
</dbReference>
<organism evidence="1 2">
    <name type="scientific">Meloidogyne enterolobii</name>
    <name type="common">Root-knot nematode worm</name>
    <name type="synonym">Meloidogyne mayaguensis</name>
    <dbReference type="NCBI Taxonomy" id="390850"/>
    <lineage>
        <taxon>Eukaryota</taxon>
        <taxon>Metazoa</taxon>
        <taxon>Ecdysozoa</taxon>
        <taxon>Nematoda</taxon>
        <taxon>Chromadorea</taxon>
        <taxon>Rhabditida</taxon>
        <taxon>Tylenchina</taxon>
        <taxon>Tylenchomorpha</taxon>
        <taxon>Tylenchoidea</taxon>
        <taxon>Meloidogynidae</taxon>
        <taxon>Meloidogyninae</taxon>
        <taxon>Meloidogyne</taxon>
    </lineage>
</organism>
<name>A0ACB0YHT7_MELEN</name>
<protein>
    <submittedName>
        <fullName evidence="1">Uncharacterized protein</fullName>
    </submittedName>
</protein>
<dbReference type="Proteomes" id="UP001497535">
    <property type="component" value="Unassembled WGS sequence"/>
</dbReference>
<proteinExistence type="predicted"/>
<gene>
    <name evidence="1" type="ORF">MENTE1834_LOCUS12236</name>
</gene>
<evidence type="ECO:0000313" key="2">
    <source>
        <dbReference type="Proteomes" id="UP001497535"/>
    </source>
</evidence>
<keyword evidence="2" id="KW-1185">Reference proteome</keyword>